<comment type="caution">
    <text evidence="2">The sequence shown here is derived from an EMBL/GenBank/DDBJ whole genome shotgun (WGS) entry which is preliminary data.</text>
</comment>
<dbReference type="Gene3D" id="1.20.120.1630">
    <property type="match status" value="1"/>
</dbReference>
<feature type="transmembrane region" description="Helical" evidence="1">
    <location>
        <begin position="131"/>
        <end position="153"/>
    </location>
</feature>
<dbReference type="PANTHER" id="PTHR32251:SF23">
    <property type="entry name" value="3-OXO-5-ALPHA-STEROID 4-DEHYDROGENASE (DUF1295)"/>
    <property type="match status" value="1"/>
</dbReference>
<dbReference type="Pfam" id="PF06966">
    <property type="entry name" value="DUF1295"/>
    <property type="match status" value="1"/>
</dbReference>
<keyword evidence="1" id="KW-0472">Membrane</keyword>
<dbReference type="EMBL" id="JACHFJ010000006">
    <property type="protein sequence ID" value="MBB5373426.1"/>
    <property type="molecule type" value="Genomic_DNA"/>
</dbReference>
<dbReference type="AlphaFoldDB" id="A0A840VCJ5"/>
<keyword evidence="1" id="KW-0812">Transmembrane</keyword>
<evidence type="ECO:0000256" key="1">
    <source>
        <dbReference type="SAM" id="Phobius"/>
    </source>
</evidence>
<feature type="transmembrane region" description="Helical" evidence="1">
    <location>
        <begin position="106"/>
        <end position="125"/>
    </location>
</feature>
<accession>A0A840VCJ5</accession>
<dbReference type="RefSeq" id="WP_343062360.1">
    <property type="nucleotide sequence ID" value="NZ_JACHFJ010000006.1"/>
</dbReference>
<dbReference type="PANTHER" id="PTHR32251">
    <property type="entry name" value="3-OXO-5-ALPHA-STEROID 4-DEHYDROGENASE"/>
    <property type="match status" value="1"/>
</dbReference>
<feature type="transmembrane region" description="Helical" evidence="1">
    <location>
        <begin position="42"/>
        <end position="68"/>
    </location>
</feature>
<evidence type="ECO:0000313" key="3">
    <source>
        <dbReference type="Proteomes" id="UP000553706"/>
    </source>
</evidence>
<keyword evidence="3" id="KW-1185">Reference proteome</keyword>
<reference evidence="2 3" key="1">
    <citation type="submission" date="2020-08" db="EMBL/GenBank/DDBJ databases">
        <title>Genomic Encyclopedia of Type Strains, Phase IV (KMG-IV): sequencing the most valuable type-strain genomes for metagenomic binning, comparative biology and taxonomic classification.</title>
        <authorList>
            <person name="Goeker M."/>
        </authorList>
    </citation>
    <scope>NUCLEOTIDE SEQUENCE [LARGE SCALE GENOMIC DNA]</scope>
    <source>
        <strain evidence="2 3">DSM 27026</strain>
    </source>
</reference>
<evidence type="ECO:0000313" key="2">
    <source>
        <dbReference type="EMBL" id="MBB5373426.1"/>
    </source>
</evidence>
<keyword evidence="1" id="KW-1133">Transmembrane helix</keyword>
<dbReference type="InterPro" id="IPR010721">
    <property type="entry name" value="UstE-like"/>
</dbReference>
<dbReference type="PROSITE" id="PS50244">
    <property type="entry name" value="S5A_REDUCTASE"/>
    <property type="match status" value="1"/>
</dbReference>
<feature type="transmembrane region" description="Helical" evidence="1">
    <location>
        <begin position="184"/>
        <end position="201"/>
    </location>
</feature>
<proteinExistence type="predicted"/>
<dbReference type="Proteomes" id="UP000553706">
    <property type="component" value="Unassembled WGS sequence"/>
</dbReference>
<sequence>MILCLYAGLGVTLAMVLAWLVQRAAGNAGWIDVFWTFSSGLAFALVALAAPGAVWRHVLLAVLAVLWAGRLGGHIAWRVVTSPEDTRYALMRAAAGARFQARMFRLIAGQGPVTGLLAVSVYLAAAQPAQGLRAADIAGVAVLLIALAGEALADQQLRAWRADPANRGGICEAGLWAFCRHPNYLCEALLWLAYPVIALVPGQPLTWLSFIAPALMFAVLRYLTGVPPLEAAMLARRGEAYRAYQARTSAMWPRRPMRR</sequence>
<organism evidence="2 3">
    <name type="scientific">Acidocella aromatica</name>
    <dbReference type="NCBI Taxonomy" id="1303579"/>
    <lineage>
        <taxon>Bacteria</taxon>
        <taxon>Pseudomonadati</taxon>
        <taxon>Pseudomonadota</taxon>
        <taxon>Alphaproteobacteria</taxon>
        <taxon>Acetobacterales</taxon>
        <taxon>Acidocellaceae</taxon>
        <taxon>Acidocella</taxon>
    </lineage>
</organism>
<name>A0A840VCJ5_9PROT</name>
<protein>
    <submittedName>
        <fullName evidence="2">Steroid 5-alpha reductase family enzyme</fullName>
    </submittedName>
</protein>
<gene>
    <name evidence="2" type="ORF">HNP71_001686</name>
</gene>
<dbReference type="GO" id="GO:0016020">
    <property type="term" value="C:membrane"/>
    <property type="evidence" value="ECO:0007669"/>
    <property type="project" value="TreeGrafter"/>
</dbReference>